<evidence type="ECO:0000256" key="4">
    <source>
        <dbReference type="ARBA" id="ARBA00022833"/>
    </source>
</evidence>
<comment type="subunit">
    <text evidence="6">Homodimer.</text>
</comment>
<sequence length="373" mass="42050">MAKKDYYEILGVSRNATQEEIRQAYKKLIKKWHPDRNYENKKLAEEKFKEIQEAYEVLSDPEKRAMYDKFGYVGDVPPNAGGGFRGFGGFEDIFKDFGDFINNDIFNIFFGDQRTSSRKRTKTPRKGEDINISVDVSFEELFTGVKIPLEYDRYEVCEHCHGEGVEPGSGWVTCPKCHGTGTVREERRTFLGVIVNQYTCNQCGGTGKIPGESCRVCGGTGRIRKRHRIEVNIPAGVENGTILRIQGGGHAGYYGGGYGDLYVHVRVVGYTSFERKGNNLIKDLKIDYVDAILGTKVKIKMPDGKIKEVKIPSGVQHGQEIYVYGEGIPDMRTGRRGDLILRINVGIPTKVSRTEKKLLKEIAKLRGKDVRED</sequence>
<dbReference type="NCBIfam" id="TIGR02349">
    <property type="entry name" value="DnaJ_bact"/>
    <property type="match status" value="1"/>
</dbReference>
<evidence type="ECO:0000256" key="3">
    <source>
        <dbReference type="ARBA" id="ARBA00022771"/>
    </source>
</evidence>
<dbReference type="InterPro" id="IPR036410">
    <property type="entry name" value="HSP_DnaJ_Cys-rich_dom_sf"/>
</dbReference>
<dbReference type="InterPro" id="IPR018253">
    <property type="entry name" value="DnaJ_domain_CS"/>
</dbReference>
<accession>A0ABN4USL9</accession>
<comment type="similarity">
    <text evidence="6">Belongs to the DnaJ family.</text>
</comment>
<evidence type="ECO:0000259" key="9">
    <source>
        <dbReference type="PROSITE" id="PS51188"/>
    </source>
</evidence>
<reference evidence="10 11" key="1">
    <citation type="submission" date="2014-02" db="EMBL/GenBank/DDBJ databases">
        <title>Diversity of Thermotogales isolates from hydrothermal vents.</title>
        <authorList>
            <person name="Haverkamp T.H.A."/>
            <person name="Lossouarn J."/>
            <person name="Geslin C."/>
            <person name="Nesbo C.L."/>
        </authorList>
    </citation>
    <scope>NUCLEOTIDE SEQUENCE [LARGE SCALE GENOMIC DNA]</scope>
    <source>
        <strain evidence="10 11">431</strain>
    </source>
</reference>
<feature type="binding site" evidence="6">
    <location>
        <position position="160"/>
    </location>
    <ligand>
        <name>Zn(2+)</name>
        <dbReference type="ChEBI" id="CHEBI:29105"/>
        <label>1</label>
    </ligand>
</feature>
<feature type="binding site" evidence="6">
    <location>
        <position position="203"/>
    </location>
    <ligand>
        <name>Zn(2+)</name>
        <dbReference type="ChEBI" id="CHEBI:29105"/>
        <label>2</label>
    </ligand>
</feature>
<feature type="repeat" description="CXXCXGXG motif" evidence="6">
    <location>
        <begin position="200"/>
        <end position="207"/>
    </location>
</feature>
<name>A0ABN4USL9_9BACT</name>
<dbReference type="PROSITE" id="PS00636">
    <property type="entry name" value="DNAJ_1"/>
    <property type="match status" value="1"/>
</dbReference>
<feature type="binding site" evidence="6">
    <location>
        <position position="217"/>
    </location>
    <ligand>
        <name>Zn(2+)</name>
        <dbReference type="ChEBI" id="CHEBI:29105"/>
        <label>1</label>
    </ligand>
</feature>
<dbReference type="Pfam" id="PF00684">
    <property type="entry name" value="DnaJ_CXXCXGXG"/>
    <property type="match status" value="1"/>
</dbReference>
<dbReference type="Pfam" id="PF01556">
    <property type="entry name" value="DnaJ_C"/>
    <property type="match status" value="1"/>
</dbReference>
<proteinExistence type="inferred from homology"/>
<feature type="repeat" description="CXXCXGXG motif" evidence="6">
    <location>
        <begin position="174"/>
        <end position="181"/>
    </location>
</feature>
<keyword evidence="6" id="KW-0235">DNA replication</keyword>
<evidence type="ECO:0000313" key="11">
    <source>
        <dbReference type="Proteomes" id="UP000185490"/>
    </source>
</evidence>
<dbReference type="InterPro" id="IPR036869">
    <property type="entry name" value="J_dom_sf"/>
</dbReference>
<feature type="domain" description="CR-type" evidence="9">
    <location>
        <begin position="144"/>
        <end position="226"/>
    </location>
</feature>
<dbReference type="PANTHER" id="PTHR43096">
    <property type="entry name" value="DNAJ HOMOLOG 1, MITOCHONDRIAL-RELATED"/>
    <property type="match status" value="1"/>
</dbReference>
<feature type="domain" description="J" evidence="8">
    <location>
        <begin position="5"/>
        <end position="71"/>
    </location>
</feature>
<dbReference type="CDD" id="cd06257">
    <property type="entry name" value="DnaJ"/>
    <property type="match status" value="1"/>
</dbReference>
<keyword evidence="5 6" id="KW-0143">Chaperone</keyword>
<feature type="zinc finger region" description="CR-type" evidence="7">
    <location>
        <begin position="144"/>
        <end position="226"/>
    </location>
</feature>
<evidence type="ECO:0000256" key="7">
    <source>
        <dbReference type="PROSITE-ProRule" id="PRU00546"/>
    </source>
</evidence>
<keyword evidence="11" id="KW-1185">Reference proteome</keyword>
<dbReference type="SUPFAM" id="SSF46565">
    <property type="entry name" value="Chaperone J-domain"/>
    <property type="match status" value="1"/>
</dbReference>
<organism evidence="10 11">
    <name type="scientific">Thermosipho melanesiensis</name>
    <dbReference type="NCBI Taxonomy" id="46541"/>
    <lineage>
        <taxon>Bacteria</taxon>
        <taxon>Thermotogati</taxon>
        <taxon>Thermotogota</taxon>
        <taxon>Thermotogae</taxon>
        <taxon>Thermotogales</taxon>
        <taxon>Fervidobacteriaceae</taxon>
        <taxon>Thermosipho</taxon>
    </lineage>
</organism>
<protein>
    <recommendedName>
        <fullName evidence="6">Chaperone protein DnaJ</fullName>
    </recommendedName>
</protein>
<dbReference type="PRINTS" id="PR00625">
    <property type="entry name" value="JDOMAIN"/>
</dbReference>
<evidence type="ECO:0000256" key="5">
    <source>
        <dbReference type="ARBA" id="ARBA00023186"/>
    </source>
</evidence>
<keyword evidence="2 6" id="KW-0677">Repeat</keyword>
<dbReference type="PANTHER" id="PTHR43096:SF52">
    <property type="entry name" value="DNAJ HOMOLOG 1, MITOCHONDRIAL-RELATED"/>
    <property type="match status" value="1"/>
</dbReference>
<feature type="binding site" evidence="6">
    <location>
        <position position="174"/>
    </location>
    <ligand>
        <name>Zn(2+)</name>
        <dbReference type="ChEBI" id="CHEBI:29105"/>
        <label>2</label>
    </ligand>
</feature>
<dbReference type="CDD" id="cd10719">
    <property type="entry name" value="DnaJ_zf"/>
    <property type="match status" value="1"/>
</dbReference>
<dbReference type="InterPro" id="IPR002939">
    <property type="entry name" value="DnaJ_C"/>
</dbReference>
<dbReference type="PROSITE" id="PS50076">
    <property type="entry name" value="DNAJ_2"/>
    <property type="match status" value="1"/>
</dbReference>
<dbReference type="EMBL" id="CP007389">
    <property type="protein sequence ID" value="APT73168.1"/>
    <property type="molecule type" value="Genomic_DNA"/>
</dbReference>
<comment type="subcellular location">
    <subcellularLocation>
        <location evidence="6">Cytoplasm</location>
    </subcellularLocation>
</comment>
<dbReference type="HAMAP" id="MF_01152">
    <property type="entry name" value="DnaJ"/>
    <property type="match status" value="1"/>
</dbReference>
<evidence type="ECO:0000259" key="8">
    <source>
        <dbReference type="PROSITE" id="PS50076"/>
    </source>
</evidence>
<dbReference type="InterPro" id="IPR008971">
    <property type="entry name" value="HSP40/DnaJ_pept-bd"/>
</dbReference>
<dbReference type="SUPFAM" id="SSF57938">
    <property type="entry name" value="DnaJ/Hsp40 cysteine-rich domain"/>
    <property type="match status" value="1"/>
</dbReference>
<dbReference type="InterPro" id="IPR001623">
    <property type="entry name" value="DnaJ_domain"/>
</dbReference>
<feature type="repeat" description="CXXCXGXG motif" evidence="6">
    <location>
        <begin position="214"/>
        <end position="221"/>
    </location>
</feature>
<evidence type="ECO:0000256" key="6">
    <source>
        <dbReference type="HAMAP-Rule" id="MF_01152"/>
    </source>
</evidence>
<evidence type="ECO:0000313" key="10">
    <source>
        <dbReference type="EMBL" id="APT73168.1"/>
    </source>
</evidence>
<dbReference type="Gene3D" id="2.60.260.20">
    <property type="entry name" value="Urease metallochaperone UreE, N-terminal domain"/>
    <property type="match status" value="2"/>
</dbReference>
<feature type="binding site" evidence="6">
    <location>
        <position position="157"/>
    </location>
    <ligand>
        <name>Zn(2+)</name>
        <dbReference type="ChEBI" id="CHEBI:29105"/>
        <label>1</label>
    </ligand>
</feature>
<keyword evidence="6" id="KW-0963">Cytoplasm</keyword>
<dbReference type="Gene3D" id="1.10.287.110">
    <property type="entry name" value="DnaJ domain"/>
    <property type="match status" value="1"/>
</dbReference>
<dbReference type="SUPFAM" id="SSF49493">
    <property type="entry name" value="HSP40/DnaJ peptide-binding domain"/>
    <property type="match status" value="2"/>
</dbReference>
<dbReference type="Proteomes" id="UP000185490">
    <property type="component" value="Chromosome"/>
</dbReference>
<evidence type="ECO:0000256" key="2">
    <source>
        <dbReference type="ARBA" id="ARBA00022737"/>
    </source>
</evidence>
<feature type="binding site" evidence="6">
    <location>
        <position position="177"/>
    </location>
    <ligand>
        <name>Zn(2+)</name>
        <dbReference type="ChEBI" id="CHEBI:29105"/>
        <label>2</label>
    </ligand>
</feature>
<dbReference type="PROSITE" id="PS51188">
    <property type="entry name" value="ZF_CR"/>
    <property type="match status" value="1"/>
</dbReference>
<dbReference type="Gene3D" id="2.10.230.10">
    <property type="entry name" value="Heat shock protein DnaJ, cysteine-rich domain"/>
    <property type="match status" value="1"/>
</dbReference>
<gene>
    <name evidence="6" type="primary">dnaJ</name>
    <name evidence="10" type="ORF">BW47_00480</name>
</gene>
<dbReference type="RefSeq" id="WP_012056326.1">
    <property type="nucleotide sequence ID" value="NZ_CP007389.1"/>
</dbReference>
<comment type="function">
    <text evidence="6">Participates actively in the response to hyperosmotic and heat shock by preventing the aggregation of stress-denatured proteins and by disaggregating proteins, also in an autonomous, DnaK-independent fashion. Unfolded proteins bind initially to DnaJ; upon interaction with the DnaJ-bound protein, DnaK hydrolyzes its bound ATP, resulting in the formation of a stable complex. GrpE releases ADP from DnaK; ATP binding to DnaK triggers the release of the substrate protein, thus completing the reaction cycle. Several rounds of ATP-dependent interactions between DnaJ, DnaK and GrpE are required for fully efficient folding. Also involved, together with DnaK and GrpE, in the DNA replication of plasmids through activation of initiation proteins.</text>
</comment>
<dbReference type="InterPro" id="IPR001305">
    <property type="entry name" value="HSP_DnaJ_Cys-rich_dom"/>
</dbReference>
<dbReference type="CDD" id="cd10747">
    <property type="entry name" value="DnaJ_C"/>
    <property type="match status" value="1"/>
</dbReference>
<feature type="binding site" evidence="6">
    <location>
        <position position="200"/>
    </location>
    <ligand>
        <name>Zn(2+)</name>
        <dbReference type="ChEBI" id="CHEBI:29105"/>
        <label>2</label>
    </ligand>
</feature>
<keyword evidence="3 6" id="KW-0863">Zinc-finger</keyword>
<dbReference type="Pfam" id="PF00226">
    <property type="entry name" value="DnaJ"/>
    <property type="match status" value="1"/>
</dbReference>
<dbReference type="SMART" id="SM00271">
    <property type="entry name" value="DnaJ"/>
    <property type="match status" value="1"/>
</dbReference>
<feature type="binding site" evidence="6">
    <location>
        <position position="214"/>
    </location>
    <ligand>
        <name>Zn(2+)</name>
        <dbReference type="ChEBI" id="CHEBI:29105"/>
        <label>1</label>
    </ligand>
</feature>
<comment type="cofactor">
    <cofactor evidence="6">
        <name>Zn(2+)</name>
        <dbReference type="ChEBI" id="CHEBI:29105"/>
    </cofactor>
    <text evidence="6">Binds 2 Zn(2+) ions per monomer.</text>
</comment>
<dbReference type="NCBIfam" id="NF008035">
    <property type="entry name" value="PRK10767.1"/>
    <property type="match status" value="1"/>
</dbReference>
<dbReference type="NCBIfam" id="NF010875">
    <property type="entry name" value="PRK14282.1"/>
    <property type="match status" value="1"/>
</dbReference>
<keyword evidence="6" id="KW-0346">Stress response</keyword>
<feature type="repeat" description="CXXCXGXG motif" evidence="6">
    <location>
        <begin position="157"/>
        <end position="164"/>
    </location>
</feature>
<dbReference type="InterPro" id="IPR012724">
    <property type="entry name" value="DnaJ"/>
</dbReference>
<keyword evidence="4 6" id="KW-0862">Zinc</keyword>
<comment type="domain">
    <text evidence="6">The J domain is necessary and sufficient to stimulate DnaK ATPase activity. Zinc center 1 plays an important role in the autonomous, DnaK-independent chaperone activity of DnaJ. Zinc center 2 is essential for interaction with DnaK and for DnaJ activity.</text>
</comment>
<evidence type="ECO:0000256" key="1">
    <source>
        <dbReference type="ARBA" id="ARBA00022723"/>
    </source>
</evidence>
<keyword evidence="1 6" id="KW-0479">Metal-binding</keyword>